<reference evidence="1" key="1">
    <citation type="submission" date="2019-03" db="EMBL/GenBank/DDBJ databases">
        <authorList>
            <person name="Hao L."/>
        </authorList>
    </citation>
    <scope>NUCLEOTIDE SEQUENCE</scope>
</reference>
<organism evidence="1">
    <name type="scientific">anaerobic digester metagenome</name>
    <dbReference type="NCBI Taxonomy" id="1263854"/>
    <lineage>
        <taxon>unclassified sequences</taxon>
        <taxon>metagenomes</taxon>
        <taxon>ecological metagenomes</taxon>
    </lineage>
</organism>
<gene>
    <name evidence="1" type="ORF">SCFA_50027</name>
</gene>
<accession>A0A485M1Q4</accession>
<evidence type="ECO:0000313" key="1">
    <source>
        <dbReference type="EMBL" id="VFU16040.1"/>
    </source>
</evidence>
<dbReference type="AlphaFoldDB" id="A0A485M1Q4"/>
<name>A0A485M1Q4_9ZZZZ</name>
<proteinExistence type="predicted"/>
<protein>
    <submittedName>
        <fullName evidence="1">Uncharacterized protein</fullName>
    </submittedName>
</protein>
<dbReference type="EMBL" id="CAADRM010000114">
    <property type="protein sequence ID" value="VFU16040.1"/>
    <property type="molecule type" value="Genomic_DNA"/>
</dbReference>
<sequence>MKNNGTDSARNLFQTIQAMSVSEKLDLARKGSKEARSILIRDANKLVQLAVIQSPKITEGEVLMIASNRQINEEVLKHIAINREWLKNYQIRVALANNPKTPLPEALKQVAYLKVRELTQLAKSKSVARALTVAAEQRLKQVKK</sequence>